<accession>A0A2T5HCI8</accession>
<dbReference type="InterPro" id="IPR039060">
    <property type="entry name" value="Antitox_HigA"/>
</dbReference>
<dbReference type="AlphaFoldDB" id="A0A2T5HCI8"/>
<dbReference type="EMBL" id="QAOH01000012">
    <property type="protein sequence ID" value="PTQ69270.1"/>
    <property type="molecule type" value="Genomic_DNA"/>
</dbReference>
<keyword evidence="2" id="KW-1185">Reference proteome</keyword>
<gene>
    <name evidence="1" type="ORF">C8N42_11237</name>
</gene>
<protein>
    <submittedName>
        <fullName evidence="1">HTH-type transcriptional regulator/antitoxin HigA</fullName>
    </submittedName>
</protein>
<dbReference type="PANTHER" id="PTHR40455">
    <property type="entry name" value="ANTITOXIN HIGA"/>
    <property type="match status" value="1"/>
</dbReference>
<evidence type="ECO:0000313" key="2">
    <source>
        <dbReference type="Proteomes" id="UP000244077"/>
    </source>
</evidence>
<dbReference type="OrthoDB" id="9796786at2"/>
<dbReference type="Proteomes" id="UP000244077">
    <property type="component" value="Unassembled WGS sequence"/>
</dbReference>
<dbReference type="SUPFAM" id="SSF47413">
    <property type="entry name" value="lambda repressor-like DNA-binding domains"/>
    <property type="match status" value="1"/>
</dbReference>
<dbReference type="GO" id="GO:0006355">
    <property type="term" value="P:regulation of DNA-templated transcription"/>
    <property type="evidence" value="ECO:0007669"/>
    <property type="project" value="InterPro"/>
</dbReference>
<proteinExistence type="predicted"/>
<reference evidence="1 2" key="1">
    <citation type="submission" date="2018-04" db="EMBL/GenBank/DDBJ databases">
        <title>Genomic Encyclopedia of Archaeal and Bacterial Type Strains, Phase II (KMG-II): from individual species to whole genera.</title>
        <authorList>
            <person name="Goeker M."/>
        </authorList>
    </citation>
    <scope>NUCLEOTIDE SEQUENCE [LARGE SCALE GENOMIC DNA]</scope>
    <source>
        <strain evidence="1 2">DSM 100434</strain>
    </source>
</reference>
<dbReference type="PANTHER" id="PTHR40455:SF1">
    <property type="entry name" value="ANTITOXIN HIGA"/>
    <property type="match status" value="1"/>
</dbReference>
<organism evidence="1 2">
    <name type="scientific">Celeribacter persicus</name>
    <dbReference type="NCBI Taxonomy" id="1651082"/>
    <lineage>
        <taxon>Bacteria</taxon>
        <taxon>Pseudomonadati</taxon>
        <taxon>Pseudomonadota</taxon>
        <taxon>Alphaproteobacteria</taxon>
        <taxon>Rhodobacterales</taxon>
        <taxon>Roseobacteraceae</taxon>
        <taxon>Celeribacter</taxon>
    </lineage>
</organism>
<evidence type="ECO:0000313" key="1">
    <source>
        <dbReference type="EMBL" id="PTQ69270.1"/>
    </source>
</evidence>
<comment type="caution">
    <text evidence="1">The sequence shown here is derived from an EMBL/GenBank/DDBJ whole genome shotgun (WGS) entry which is preliminary data.</text>
</comment>
<name>A0A2T5HCI8_9RHOB</name>
<dbReference type="GO" id="GO:0001046">
    <property type="term" value="F:core promoter sequence-specific DNA binding"/>
    <property type="evidence" value="ECO:0007669"/>
    <property type="project" value="TreeGrafter"/>
</dbReference>
<dbReference type="InterPro" id="IPR010982">
    <property type="entry name" value="Lambda_DNA-bd_dom_sf"/>
</dbReference>
<sequence>MDNIRPIRTEEDLTWALAEIEPYFVTPPAPGTPDADRFDVLTDLIESYEDRHHSIQAPDPVEALQFYMEETHKNITELGRVLGSRPRASEVMSRKRRLSLDMIRKIHTAWKIPSDTLIQPYHLDV</sequence>